<dbReference type="NCBIfam" id="TIGR01509">
    <property type="entry name" value="HAD-SF-IA-v3"/>
    <property type="match status" value="1"/>
</dbReference>
<dbReference type="PANTHER" id="PTHR18901:SF38">
    <property type="entry name" value="PSEUDOURIDINE-5'-PHOSPHATASE"/>
    <property type="match status" value="1"/>
</dbReference>
<dbReference type="Pfam" id="PF13419">
    <property type="entry name" value="HAD_2"/>
    <property type="match status" value="1"/>
</dbReference>
<dbReference type="SFLD" id="SFLDG01129">
    <property type="entry name" value="C1.5:_HAD__Beta-PGM__Phosphata"/>
    <property type="match status" value="1"/>
</dbReference>
<dbReference type="Gene3D" id="3.40.50.1000">
    <property type="entry name" value="HAD superfamily/HAD-like"/>
    <property type="match status" value="1"/>
</dbReference>
<dbReference type="SFLD" id="SFLDG01135">
    <property type="entry name" value="C1.5.6:_HAD__Beta-PGM__Phospha"/>
    <property type="match status" value="1"/>
</dbReference>
<dbReference type="PANTHER" id="PTHR18901">
    <property type="entry name" value="2-DEOXYGLUCOSE-6-PHOSPHATE PHOSPHATASE 2"/>
    <property type="match status" value="1"/>
</dbReference>
<proteinExistence type="predicted"/>
<dbReference type="SFLD" id="SFLDS00003">
    <property type="entry name" value="Haloacid_Dehalogenase"/>
    <property type="match status" value="1"/>
</dbReference>
<dbReference type="EMBL" id="JAQMFS010000107">
    <property type="protein sequence ID" value="MDB6186793.1"/>
    <property type="molecule type" value="Genomic_DNA"/>
</dbReference>
<sequence length="225" mass="25327">MDIKAVLFDMDGLMVDTESLATEAFIHSAKKQGYDMTKEETLLVLGFTTKSIYEFWENYFKNSDVSGKQLVDDHYKYIENILFTTGPRKMPYIEELLKYLKESNYKVAVASSSNMDHIINNMEKTELKKYIDEFASGAEVENGKPAPDVFLLAAERLGVKPENCLVLEDSKSGVIAGSSAGAKVIMVPDMFSPDEECKGRTYRIVGNLGEVISVLEEKNNENFNR</sequence>
<gene>
    <name evidence="1" type="ORF">PNO30_08460</name>
</gene>
<dbReference type="InterPro" id="IPR041492">
    <property type="entry name" value="HAD_2"/>
</dbReference>
<dbReference type="PRINTS" id="PR00413">
    <property type="entry name" value="HADHALOGNASE"/>
</dbReference>
<accession>A0AAW6B4C5</accession>
<protein>
    <submittedName>
        <fullName evidence="1">HAD family phosphatase</fullName>
    </submittedName>
</protein>
<dbReference type="InterPro" id="IPR006439">
    <property type="entry name" value="HAD-SF_hydro_IA"/>
</dbReference>
<organism evidence="1 2">
    <name type="scientific">Gemella haemolysans</name>
    <dbReference type="NCBI Taxonomy" id="1379"/>
    <lineage>
        <taxon>Bacteria</taxon>
        <taxon>Bacillati</taxon>
        <taxon>Bacillota</taxon>
        <taxon>Bacilli</taxon>
        <taxon>Bacillales</taxon>
        <taxon>Gemellaceae</taxon>
        <taxon>Gemella</taxon>
    </lineage>
</organism>
<dbReference type="InterPro" id="IPR036412">
    <property type="entry name" value="HAD-like_sf"/>
</dbReference>
<evidence type="ECO:0000313" key="2">
    <source>
        <dbReference type="Proteomes" id="UP001212217"/>
    </source>
</evidence>
<reference evidence="1" key="1">
    <citation type="submission" date="2023-08" db="EMBL/GenBank/DDBJ databases">
        <title>Dental plaque isolates bound by oral lectin ZG16B.</title>
        <authorList>
            <person name="Ghosh S."/>
        </authorList>
    </citation>
    <scope>NUCLEOTIDE SEQUENCE</scope>
    <source>
        <strain evidence="1">DP3_5B</strain>
    </source>
</reference>
<dbReference type="NCBIfam" id="TIGR01549">
    <property type="entry name" value="HAD-SF-IA-v1"/>
    <property type="match status" value="1"/>
</dbReference>
<dbReference type="Gene3D" id="1.10.150.240">
    <property type="entry name" value="Putative phosphatase, domain 2"/>
    <property type="match status" value="1"/>
</dbReference>
<dbReference type="InterPro" id="IPR023214">
    <property type="entry name" value="HAD_sf"/>
</dbReference>
<dbReference type="CDD" id="cd07505">
    <property type="entry name" value="HAD_BPGM-like"/>
    <property type="match status" value="1"/>
</dbReference>
<dbReference type="RefSeq" id="WP_271988042.1">
    <property type="nucleotide sequence ID" value="NZ_JAQMFS010000107.1"/>
</dbReference>
<evidence type="ECO:0000313" key="1">
    <source>
        <dbReference type="EMBL" id="MDB6186793.1"/>
    </source>
</evidence>
<name>A0AAW6B4C5_9BACL</name>
<dbReference type="SUPFAM" id="SSF56784">
    <property type="entry name" value="HAD-like"/>
    <property type="match status" value="1"/>
</dbReference>
<comment type="caution">
    <text evidence="1">The sequence shown here is derived from an EMBL/GenBank/DDBJ whole genome shotgun (WGS) entry which is preliminary data.</text>
</comment>
<dbReference type="AlphaFoldDB" id="A0AAW6B4C5"/>
<dbReference type="InterPro" id="IPR023198">
    <property type="entry name" value="PGP-like_dom2"/>
</dbReference>
<dbReference type="Proteomes" id="UP001212217">
    <property type="component" value="Unassembled WGS sequence"/>
</dbReference>